<accession>A0AA40F8C5</accession>
<feature type="compositionally biased region" description="Low complexity" evidence="10">
    <location>
        <begin position="521"/>
        <end position="533"/>
    </location>
</feature>
<sequence>MKEAASATLATQLRSRRDRSSSIVQSRKRKLRELYAVATDEDGIPNHDFANPDAPATTPAEQKFLLDFDLVLGRRLRLEHVPSCRPRSFDVIKTFPPGAQDLKHAKVPLQSHVVHEQPVENGLRGPVVDGPGVGVGSLRDQHPAINGNARAPIPAQAVPPAQNGTAGTGARGEVVADQGPSKRQCVQPSTNAGSIPIAQADAAKDGTAVNGDAKLDRATGQIPIPIPILPAIAEKRSSPTSNLENGASVADAAPRPSSPHDGLKPVDGGGYNGASQGESSRFPDAVSSPGSPAQSTLTTTAHEGSTNTSPDNEGPQYTGKGDEESGEGEERVEQDSTVGSTTAPTEAGLGVSGPATVEAQLLQESAAAQLSQTAAREQKAASDLAVASQGRAEKVEDRTAVTAPVSTGQDVHMVGSEDHLEKGSLPVVVGKAPPMPAPEPASVQHEGSGDAMETEAAEPPAAPNEIRLDPPVIQPTLPTPISNAPVPSARPVSSSAVPQGRPTTISPHKPFSASHVAASDAPSGPVSAPATATAPPPQQPSEKEKDVQSQTLSTTQLRLLALKNRKDRRRSVPTVIFGKPKSRKKPSTADDTAIVARQDPADVGADDYFTPLFIEGFARSADTWMKPIEKLLNQAHKTVSTSDHYLSVLDHQACKILRRVYHLQQHDKWSLRQPVRCPEPTRPPSHQDLLLQEMKWMRTDFREERKWKRAVAQNLARACAEWVEGSPVDRLLMQVNAVVPPPHPVVSEDGTGESLPDLVHSDSFTEEPPENEEPQDVSMCIAPAAIFGLQDDEVVFPLQLSKTADLLLSNLPMYGSPLTVPKFDLVGPEYDPDARWRRPALPLSKYVEGEMVLDLKPPPRKRGRYQYPVESNDDEEVIFGAQPDANAHTQPENPNVALFNPENRATRARLYVAHQFRPPSPLPMPNQSFYECRTASQWTLQEDDKLKALVREYHYHWSLISSILATRSKFQSGAERRTPWECFERWVALEGMPADAGKMPYFRTYQNRIDAAQKVIMQHNQNIAQQQQQQLVGANGAVTPIPRKRPTTTVRVERRRNQKHLAMIDAMRKLAKKRETALHKAQHAANLATMRKANEVARPQQPPLAKTPREYSLMRFERDQQLADRMAQYARRSEVQKRQLQSGQMTGGASSVSQQAAAAQLAAAAARVNMGGQGAVPTQGRPQVRMPMPGGAAGVSAAQAAQLAGGLVPPLPIAALPQAQLQSLQGHPQVQHRLPVVPPQPDINLVLQARSIQAQQQAVLQQQQRQQQQHQHQLQTHPSQPLAGQQQMAQQHPLAGQQPQQGLHMASVQNSRMSPSVQAAHMAGAQGSSPPIRNLMNGMNPGVGFTSNAQAMMASFSAANPVGMATSPNAGLNMPSMAAASPHGVGLAPSLAARLRELENFYRQQNPNATPDTIRQRATEHLGRLIVQNQRDAMASAAAANNVGQPTMNGIATPSATASPHQYAQLLRAQQAQQAQAVAQHQQALAVTHQQQQQQQQAQQQQQQQAAQHQRQASGSATPAPK</sequence>
<dbReference type="Pfam" id="PF13921">
    <property type="entry name" value="Myb_DNA-bind_6"/>
    <property type="match status" value="1"/>
</dbReference>
<keyword evidence="3" id="KW-0227">DNA damage</keyword>
<feature type="compositionally biased region" description="Polar residues" evidence="10">
    <location>
        <begin position="1307"/>
        <end position="1317"/>
    </location>
</feature>
<evidence type="ECO:0000259" key="11">
    <source>
        <dbReference type="PROSITE" id="PS50090"/>
    </source>
</evidence>
<dbReference type="SUPFAM" id="SSF46689">
    <property type="entry name" value="Homeodomain-like"/>
    <property type="match status" value="1"/>
</dbReference>
<evidence type="ECO:0000259" key="12">
    <source>
        <dbReference type="PROSITE" id="PS51204"/>
    </source>
</evidence>
<proteinExistence type="inferred from homology"/>
<evidence type="ECO:0000256" key="1">
    <source>
        <dbReference type="ARBA" id="ARBA00004123"/>
    </source>
</evidence>
<feature type="region of interest" description="Disordered" evidence="10">
    <location>
        <begin position="1263"/>
        <end position="1330"/>
    </location>
</feature>
<feature type="region of interest" description="Disordered" evidence="10">
    <location>
        <begin position="373"/>
        <end position="552"/>
    </location>
</feature>
<evidence type="ECO:0000256" key="7">
    <source>
        <dbReference type="ARBA" id="ARBA00025178"/>
    </source>
</evidence>
<reference evidence="13" key="1">
    <citation type="submission" date="2023-06" db="EMBL/GenBank/DDBJ databases">
        <title>Genome-scale phylogeny and comparative genomics of the fungal order Sordariales.</title>
        <authorList>
            <consortium name="Lawrence Berkeley National Laboratory"/>
            <person name="Hensen N."/>
            <person name="Bonometti L."/>
            <person name="Westerberg I."/>
            <person name="Brannstrom I.O."/>
            <person name="Guillou S."/>
            <person name="Cros-Aarteil S."/>
            <person name="Calhoun S."/>
            <person name="Haridas S."/>
            <person name="Kuo A."/>
            <person name="Mondo S."/>
            <person name="Pangilinan J."/>
            <person name="Riley R."/>
            <person name="LaButti K."/>
            <person name="Andreopoulos B."/>
            <person name="Lipzen A."/>
            <person name="Chen C."/>
            <person name="Yanf M."/>
            <person name="Daum C."/>
            <person name="Ng V."/>
            <person name="Clum A."/>
            <person name="Steindorff A."/>
            <person name="Ohm R."/>
            <person name="Martin F."/>
            <person name="Silar P."/>
            <person name="Natvig D."/>
            <person name="Lalanne C."/>
            <person name="Gautier V."/>
            <person name="Ament-velasquez S.L."/>
            <person name="Kruys A."/>
            <person name="Hutchinson M.I."/>
            <person name="Powell A.J."/>
            <person name="Barry K."/>
            <person name="Miller A.N."/>
            <person name="Grigoriev I.V."/>
            <person name="Debuchy R."/>
            <person name="Gladieux P."/>
            <person name="Thoren M.H."/>
            <person name="Johannesson H."/>
        </authorList>
    </citation>
    <scope>NUCLEOTIDE SEQUENCE</scope>
    <source>
        <strain evidence="13">SMH3187-1</strain>
    </source>
</reference>
<evidence type="ECO:0000256" key="4">
    <source>
        <dbReference type="ARBA" id="ARBA00022853"/>
    </source>
</evidence>
<dbReference type="GO" id="GO:0006281">
    <property type="term" value="P:DNA repair"/>
    <property type="evidence" value="ECO:0007669"/>
    <property type="project" value="UniProtKB-KW"/>
</dbReference>
<evidence type="ECO:0000313" key="14">
    <source>
        <dbReference type="Proteomes" id="UP001172155"/>
    </source>
</evidence>
<dbReference type="PANTHER" id="PTHR46459">
    <property type="entry name" value="E1A-BINDING PROTEIN P400-RELATED"/>
    <property type="match status" value="1"/>
</dbReference>
<feature type="coiled-coil region" evidence="9">
    <location>
        <begin position="1002"/>
        <end position="1029"/>
    </location>
</feature>
<feature type="domain" description="Myb-like" evidence="11">
    <location>
        <begin position="936"/>
        <end position="990"/>
    </location>
</feature>
<feature type="compositionally biased region" description="Polar residues" evidence="10">
    <location>
        <begin position="288"/>
        <end position="311"/>
    </location>
</feature>
<dbReference type="InterPro" id="IPR001005">
    <property type="entry name" value="SANT/Myb"/>
</dbReference>
<organism evidence="13 14">
    <name type="scientific">Schizothecium vesticola</name>
    <dbReference type="NCBI Taxonomy" id="314040"/>
    <lineage>
        <taxon>Eukaryota</taxon>
        <taxon>Fungi</taxon>
        <taxon>Dikarya</taxon>
        <taxon>Ascomycota</taxon>
        <taxon>Pezizomycotina</taxon>
        <taxon>Sordariomycetes</taxon>
        <taxon>Sordariomycetidae</taxon>
        <taxon>Sordariales</taxon>
        <taxon>Schizotheciaceae</taxon>
        <taxon>Schizothecium</taxon>
    </lineage>
</organism>
<evidence type="ECO:0000256" key="5">
    <source>
        <dbReference type="ARBA" id="ARBA00023204"/>
    </source>
</evidence>
<gene>
    <name evidence="13" type="ORF">B0T18DRAFT_6686</name>
</gene>
<feature type="compositionally biased region" description="Basic and acidic residues" evidence="10">
    <location>
        <begin position="320"/>
        <end position="334"/>
    </location>
</feature>
<feature type="compositionally biased region" description="Low complexity" evidence="10">
    <location>
        <begin position="484"/>
        <end position="498"/>
    </location>
</feature>
<dbReference type="InterPro" id="IPR014012">
    <property type="entry name" value="HSA_dom"/>
</dbReference>
<dbReference type="Gene3D" id="1.10.10.60">
    <property type="entry name" value="Homeodomain-like"/>
    <property type="match status" value="1"/>
</dbReference>
<keyword evidence="4" id="KW-0156">Chromatin regulator</keyword>
<protein>
    <recommendedName>
        <fullName evidence="8">Vacuolar import and degradation protein 21</fullName>
    </recommendedName>
</protein>
<keyword evidence="5" id="KW-0234">DNA repair</keyword>
<feature type="region of interest" description="Disordered" evidence="10">
    <location>
        <begin position="151"/>
        <end position="191"/>
    </location>
</feature>
<feature type="compositionally biased region" description="Polar residues" evidence="10">
    <location>
        <begin position="335"/>
        <end position="344"/>
    </location>
</feature>
<dbReference type="GO" id="GO:0005634">
    <property type="term" value="C:nucleus"/>
    <property type="evidence" value="ECO:0007669"/>
    <property type="project" value="UniProtKB-SubCell"/>
</dbReference>
<dbReference type="GO" id="GO:0035267">
    <property type="term" value="C:NuA4 histone acetyltransferase complex"/>
    <property type="evidence" value="ECO:0007669"/>
    <property type="project" value="UniProtKB-ARBA"/>
</dbReference>
<feature type="region of interest" description="Disordered" evidence="10">
    <location>
        <begin position="744"/>
        <end position="775"/>
    </location>
</feature>
<keyword evidence="14" id="KW-1185">Reference proteome</keyword>
<comment type="caution">
    <text evidence="13">The sequence shown here is derived from an EMBL/GenBank/DDBJ whole genome shotgun (WGS) entry which is preliminary data.</text>
</comment>
<keyword evidence="6" id="KW-0539">Nucleus</keyword>
<dbReference type="PANTHER" id="PTHR46459:SF1">
    <property type="entry name" value="E1A-BINDING PROTEIN P400"/>
    <property type="match status" value="1"/>
</dbReference>
<dbReference type="InterPro" id="IPR009057">
    <property type="entry name" value="Homeodomain-like_sf"/>
</dbReference>
<name>A0AA40F8C5_9PEZI</name>
<dbReference type="Proteomes" id="UP001172155">
    <property type="component" value="Unassembled WGS sequence"/>
</dbReference>
<feature type="region of interest" description="Disordered" evidence="10">
    <location>
        <begin position="237"/>
        <end position="355"/>
    </location>
</feature>
<comment type="similarity">
    <text evidence="2">Belongs to the EAF1 family.</text>
</comment>
<dbReference type="PROSITE" id="PS50090">
    <property type="entry name" value="MYB_LIKE"/>
    <property type="match status" value="1"/>
</dbReference>
<evidence type="ECO:0000256" key="3">
    <source>
        <dbReference type="ARBA" id="ARBA00022763"/>
    </source>
</evidence>
<dbReference type="Pfam" id="PF07529">
    <property type="entry name" value="HSA"/>
    <property type="match status" value="1"/>
</dbReference>
<evidence type="ECO:0000256" key="9">
    <source>
        <dbReference type="SAM" id="Coils"/>
    </source>
</evidence>
<evidence type="ECO:0000256" key="2">
    <source>
        <dbReference type="ARBA" id="ARBA00008913"/>
    </source>
</evidence>
<evidence type="ECO:0000256" key="8">
    <source>
        <dbReference type="ARBA" id="ARBA00029670"/>
    </source>
</evidence>
<dbReference type="GO" id="GO:0006325">
    <property type="term" value="P:chromatin organization"/>
    <property type="evidence" value="ECO:0007669"/>
    <property type="project" value="UniProtKB-KW"/>
</dbReference>
<feature type="compositionally biased region" description="Low complexity" evidence="10">
    <location>
        <begin position="151"/>
        <end position="161"/>
    </location>
</feature>
<comment type="subcellular location">
    <subcellularLocation>
        <location evidence="1">Nucleus</location>
    </subcellularLocation>
</comment>
<feature type="region of interest" description="Disordered" evidence="10">
    <location>
        <begin position="570"/>
        <end position="591"/>
    </location>
</feature>
<dbReference type="GO" id="GO:0003682">
    <property type="term" value="F:chromatin binding"/>
    <property type="evidence" value="ECO:0007669"/>
    <property type="project" value="TreeGrafter"/>
</dbReference>
<feature type="region of interest" description="Disordered" evidence="10">
    <location>
        <begin position="1"/>
        <end position="25"/>
    </location>
</feature>
<evidence type="ECO:0000256" key="6">
    <source>
        <dbReference type="ARBA" id="ARBA00023242"/>
    </source>
</evidence>
<feature type="compositionally biased region" description="Low complexity" evidence="10">
    <location>
        <begin position="1263"/>
        <end position="1304"/>
    </location>
</feature>
<evidence type="ECO:0000313" key="13">
    <source>
        <dbReference type="EMBL" id="KAK0753102.1"/>
    </source>
</evidence>
<dbReference type="SMART" id="SM00717">
    <property type="entry name" value="SANT"/>
    <property type="match status" value="1"/>
</dbReference>
<feature type="compositionally biased region" description="Low complexity" evidence="10">
    <location>
        <begin position="1482"/>
        <end position="1513"/>
    </location>
</feature>
<evidence type="ECO:0000256" key="10">
    <source>
        <dbReference type="SAM" id="MobiDB-lite"/>
    </source>
</evidence>
<feature type="compositionally biased region" description="Acidic residues" evidence="10">
    <location>
        <begin position="764"/>
        <end position="775"/>
    </location>
</feature>
<dbReference type="EMBL" id="JAUKUD010000001">
    <property type="protein sequence ID" value="KAK0753102.1"/>
    <property type="molecule type" value="Genomic_DNA"/>
</dbReference>
<feature type="region of interest" description="Disordered" evidence="10">
    <location>
        <begin position="1482"/>
        <end position="1522"/>
    </location>
</feature>
<feature type="domain" description="HSA" evidence="12">
    <location>
        <begin position="674"/>
        <end position="782"/>
    </location>
</feature>
<dbReference type="CDD" id="cd00167">
    <property type="entry name" value="SANT"/>
    <property type="match status" value="1"/>
</dbReference>
<keyword evidence="9" id="KW-0175">Coiled coil</keyword>
<dbReference type="PROSITE" id="PS51204">
    <property type="entry name" value="HSA"/>
    <property type="match status" value="1"/>
</dbReference>
<comment type="function">
    <text evidence="7">Component of the NuA4 histone acetyltransferase complex which is involved in transcriptional activation of selected genes principally by acetylation of nucleosomal histone H4 and H2A. The NuA4 complex is also involved in DNA repair.</text>
</comment>